<evidence type="ECO:0000256" key="3">
    <source>
        <dbReference type="ARBA" id="ARBA00022737"/>
    </source>
</evidence>
<evidence type="ECO:0000256" key="4">
    <source>
        <dbReference type="ARBA" id="ARBA00022771"/>
    </source>
</evidence>
<feature type="domain" description="Xylanolytic transcriptional activator regulatory" evidence="8">
    <location>
        <begin position="143"/>
        <end position="325"/>
    </location>
</feature>
<gene>
    <name evidence="9" type="ORF">EHS25_000848</name>
</gene>
<name>A0A427YXE7_9TREE</name>
<keyword evidence="5" id="KW-0862">Zinc</keyword>
<dbReference type="AlphaFoldDB" id="A0A427YXE7"/>
<dbReference type="GO" id="GO:0000981">
    <property type="term" value="F:DNA-binding transcription factor activity, RNA polymerase II-specific"/>
    <property type="evidence" value="ECO:0007669"/>
    <property type="project" value="InterPro"/>
</dbReference>
<dbReference type="PANTHER" id="PTHR40626:SF14">
    <property type="entry name" value="C2H2 TYPE ZINC FINGER DOMAIN PROTEIN (AFU_ORTHOLOGUE AFUA_1G02360)"/>
    <property type="match status" value="1"/>
</dbReference>
<comment type="caution">
    <text evidence="9">The sequence shown here is derived from an EMBL/GenBank/DDBJ whole genome shotgun (WGS) entry which is preliminary data.</text>
</comment>
<dbReference type="STRING" id="1890683.A0A427YXE7"/>
<evidence type="ECO:0000256" key="7">
    <source>
        <dbReference type="SAM" id="MobiDB-lite"/>
    </source>
</evidence>
<evidence type="ECO:0000313" key="10">
    <source>
        <dbReference type="Proteomes" id="UP000279259"/>
    </source>
</evidence>
<reference evidence="9 10" key="1">
    <citation type="submission" date="2018-11" db="EMBL/GenBank/DDBJ databases">
        <title>Genome sequence of Saitozyma podzolica DSM 27192.</title>
        <authorList>
            <person name="Aliyu H."/>
            <person name="Gorte O."/>
            <person name="Ochsenreither K."/>
        </authorList>
    </citation>
    <scope>NUCLEOTIDE SEQUENCE [LARGE SCALE GENOMIC DNA]</scope>
    <source>
        <strain evidence="9 10">DSM 27192</strain>
    </source>
</reference>
<sequence length="581" mass="62375">MDPATIPDPFPAFSNPLAIDPSTLTFGVEQPLDIWQLLTSDALVGADRIQASPHFLDPLGFGGVFLKSSSATQETIRTTTNANERSTLGGSIEGVPASDPTPEGVSVRGGEALSEVQSLVRDLSSRVTSALSPLSSRWLDCCLKLFWTQFIPTFPVMHPYTFDIRTASAPLLLNMIAIGSLSLSGPENRAKGVALWRLVHKSVAGSWDQLIEIKGPYDPCKGVQLVLTALLGQVFATMSKTAMTYQGLIFRWCEVANIPQSLLAGDVVPQVSDDASWRKWAALEATKRIILGHCVTDGTISALFGVSPAARYTLHPVLLASDDQSFLASTLASCIAVLPRSQPTTLSSFVGALLSAGQLPLIPPSPLNIQTALECLNALISDWDKSNGCAIGLTPATSLAKGLARLFPLIKAYPVALARWHAVSIYSAETFWRLDSATPFQESPFARRALLHAVALRVMADQLPIATSTFPDFTLPVSFFRGAMTLTKLPPSIGPSDNQPQLNLDLPIDWEELGLSGFVVEDTPGAMSAHKRFVLLGGNLSSRGALITYHDVQPFTAILSVFGRVWPASETCAAAIDEVLW</sequence>
<keyword evidence="6" id="KW-0539">Nucleus</keyword>
<keyword evidence="3" id="KW-0677">Repeat</keyword>
<protein>
    <recommendedName>
        <fullName evidence="8">Xylanolytic transcriptional activator regulatory domain-containing protein</fullName>
    </recommendedName>
</protein>
<dbReference type="InterPro" id="IPR051059">
    <property type="entry name" value="VerF-like"/>
</dbReference>
<evidence type="ECO:0000313" key="9">
    <source>
        <dbReference type="EMBL" id="RSH95756.1"/>
    </source>
</evidence>
<dbReference type="GO" id="GO:0005634">
    <property type="term" value="C:nucleus"/>
    <property type="evidence" value="ECO:0007669"/>
    <property type="project" value="UniProtKB-SubCell"/>
</dbReference>
<evidence type="ECO:0000259" key="8">
    <source>
        <dbReference type="Pfam" id="PF04082"/>
    </source>
</evidence>
<accession>A0A427YXE7</accession>
<feature type="region of interest" description="Disordered" evidence="7">
    <location>
        <begin position="85"/>
        <end position="107"/>
    </location>
</feature>
<dbReference type="GO" id="GO:0000785">
    <property type="term" value="C:chromatin"/>
    <property type="evidence" value="ECO:0007669"/>
    <property type="project" value="TreeGrafter"/>
</dbReference>
<keyword evidence="10" id="KW-1185">Reference proteome</keyword>
<organism evidence="9 10">
    <name type="scientific">Saitozyma podzolica</name>
    <dbReference type="NCBI Taxonomy" id="1890683"/>
    <lineage>
        <taxon>Eukaryota</taxon>
        <taxon>Fungi</taxon>
        <taxon>Dikarya</taxon>
        <taxon>Basidiomycota</taxon>
        <taxon>Agaricomycotina</taxon>
        <taxon>Tremellomycetes</taxon>
        <taxon>Tremellales</taxon>
        <taxon>Trimorphomycetaceae</taxon>
        <taxon>Saitozyma</taxon>
    </lineage>
</organism>
<evidence type="ECO:0000256" key="1">
    <source>
        <dbReference type="ARBA" id="ARBA00004123"/>
    </source>
</evidence>
<keyword evidence="4" id="KW-0863">Zinc-finger</keyword>
<comment type="subcellular location">
    <subcellularLocation>
        <location evidence="1">Nucleus</location>
    </subcellularLocation>
</comment>
<dbReference type="Proteomes" id="UP000279259">
    <property type="component" value="Unassembled WGS sequence"/>
</dbReference>
<dbReference type="InterPro" id="IPR007219">
    <property type="entry name" value="XnlR_reg_dom"/>
</dbReference>
<keyword evidence="2" id="KW-0479">Metal-binding</keyword>
<dbReference type="PANTHER" id="PTHR40626">
    <property type="entry name" value="MIP31509P"/>
    <property type="match status" value="1"/>
</dbReference>
<dbReference type="GO" id="GO:0000978">
    <property type="term" value="F:RNA polymerase II cis-regulatory region sequence-specific DNA binding"/>
    <property type="evidence" value="ECO:0007669"/>
    <property type="project" value="InterPro"/>
</dbReference>
<dbReference type="GO" id="GO:0008270">
    <property type="term" value="F:zinc ion binding"/>
    <property type="evidence" value="ECO:0007669"/>
    <property type="project" value="UniProtKB-KW"/>
</dbReference>
<evidence type="ECO:0000256" key="6">
    <source>
        <dbReference type="ARBA" id="ARBA00023242"/>
    </source>
</evidence>
<dbReference type="GO" id="GO:0006351">
    <property type="term" value="P:DNA-templated transcription"/>
    <property type="evidence" value="ECO:0007669"/>
    <property type="project" value="InterPro"/>
</dbReference>
<dbReference type="OrthoDB" id="3945418at2759"/>
<dbReference type="EMBL" id="RSCD01000001">
    <property type="protein sequence ID" value="RSH95756.1"/>
    <property type="molecule type" value="Genomic_DNA"/>
</dbReference>
<dbReference type="Pfam" id="PF04082">
    <property type="entry name" value="Fungal_trans"/>
    <property type="match status" value="1"/>
</dbReference>
<proteinExistence type="predicted"/>
<evidence type="ECO:0000256" key="5">
    <source>
        <dbReference type="ARBA" id="ARBA00022833"/>
    </source>
</evidence>
<evidence type="ECO:0000256" key="2">
    <source>
        <dbReference type="ARBA" id="ARBA00022723"/>
    </source>
</evidence>